<dbReference type="InterPro" id="IPR037066">
    <property type="entry name" value="Plug_dom_sf"/>
</dbReference>
<dbReference type="PANTHER" id="PTHR30069">
    <property type="entry name" value="TONB-DEPENDENT OUTER MEMBRANE RECEPTOR"/>
    <property type="match status" value="1"/>
</dbReference>
<dbReference type="GO" id="GO:0009279">
    <property type="term" value="C:cell outer membrane"/>
    <property type="evidence" value="ECO:0007669"/>
    <property type="project" value="UniProtKB-SubCell"/>
</dbReference>
<dbReference type="Pfam" id="PF07715">
    <property type="entry name" value="Plug"/>
    <property type="match status" value="1"/>
</dbReference>
<keyword evidence="3 8" id="KW-1134">Transmembrane beta strand</keyword>
<evidence type="ECO:0000313" key="10">
    <source>
        <dbReference type="EMBL" id="PZP45514.1"/>
    </source>
</evidence>
<dbReference type="InterPro" id="IPR023997">
    <property type="entry name" value="TonB-dep_OMP_SusC/RagA_CS"/>
</dbReference>
<keyword evidence="5" id="KW-0732">Signal</keyword>
<dbReference type="InterPro" id="IPR023996">
    <property type="entry name" value="TonB-dep_OMP_SusC/RagA"/>
</dbReference>
<evidence type="ECO:0000256" key="3">
    <source>
        <dbReference type="ARBA" id="ARBA00022452"/>
    </source>
</evidence>
<dbReference type="Gene3D" id="2.170.130.10">
    <property type="entry name" value="TonB-dependent receptor, plug domain"/>
    <property type="match status" value="1"/>
</dbReference>
<dbReference type="EMBL" id="QFOI01000260">
    <property type="protein sequence ID" value="PZP45514.1"/>
    <property type="molecule type" value="Genomic_DNA"/>
</dbReference>
<comment type="caution">
    <text evidence="10">The sequence shown here is derived from an EMBL/GenBank/DDBJ whole genome shotgun (WGS) entry which is preliminary data.</text>
</comment>
<dbReference type="Gene3D" id="2.40.170.20">
    <property type="entry name" value="TonB-dependent receptor, beta-barrel domain"/>
    <property type="match status" value="1"/>
</dbReference>
<dbReference type="SUPFAM" id="SSF56935">
    <property type="entry name" value="Porins"/>
    <property type="match status" value="1"/>
</dbReference>
<organism evidence="10 11">
    <name type="scientific">Pseudopedobacter saltans</name>
    <dbReference type="NCBI Taxonomy" id="151895"/>
    <lineage>
        <taxon>Bacteria</taxon>
        <taxon>Pseudomonadati</taxon>
        <taxon>Bacteroidota</taxon>
        <taxon>Sphingobacteriia</taxon>
        <taxon>Sphingobacteriales</taxon>
        <taxon>Sphingobacteriaceae</taxon>
        <taxon>Pseudopedobacter</taxon>
    </lineage>
</organism>
<dbReference type="Gene3D" id="2.60.40.1120">
    <property type="entry name" value="Carboxypeptidase-like, regulatory domain"/>
    <property type="match status" value="1"/>
</dbReference>
<dbReference type="NCBIfam" id="TIGR04057">
    <property type="entry name" value="SusC_RagA_signa"/>
    <property type="match status" value="1"/>
</dbReference>
<evidence type="ECO:0000256" key="6">
    <source>
        <dbReference type="ARBA" id="ARBA00023136"/>
    </source>
</evidence>
<dbReference type="AlphaFoldDB" id="A0A2W5EUA9"/>
<evidence type="ECO:0000256" key="4">
    <source>
        <dbReference type="ARBA" id="ARBA00022692"/>
    </source>
</evidence>
<feature type="domain" description="TonB-dependent receptor plug" evidence="9">
    <location>
        <begin position="133"/>
        <end position="236"/>
    </location>
</feature>
<gene>
    <name evidence="10" type="ORF">DI598_13160</name>
</gene>
<comment type="similarity">
    <text evidence="8">Belongs to the TonB-dependent receptor family.</text>
</comment>
<protein>
    <submittedName>
        <fullName evidence="10">SusC/RagA family protein</fullName>
    </submittedName>
</protein>
<evidence type="ECO:0000259" key="9">
    <source>
        <dbReference type="Pfam" id="PF07715"/>
    </source>
</evidence>
<keyword evidence="2 8" id="KW-0813">Transport</keyword>
<evidence type="ECO:0000256" key="8">
    <source>
        <dbReference type="PROSITE-ProRule" id="PRU01360"/>
    </source>
</evidence>
<evidence type="ECO:0000256" key="2">
    <source>
        <dbReference type="ARBA" id="ARBA00022448"/>
    </source>
</evidence>
<sequence>MFGRKNRRIFLAKLFFVIVFLVFTYFNTYAQITKQLNGTVTDGNGNPLSGATVFLRELRGSFSLNTSTDSLGNFVAENIPNGNYNGTISLVGYKSSKLKSFSVDGSPLSFKLLQDSTSLSEVVVIGYGSQKKNTFSGAVAQVSLDKLGSRSLNDIGSVLQGKAPGVIVINNSGDPTSSPQVNIRGIGGINGETPLYVVDGSIYTGTPNINPNDIESISVLKDGAAAIYGARASGGVVLITTKKGKVGRLNLTLDAKIGWQKAHKLLQSLNAAEYAQVSNEAADAAGIARNDAFNASVYPDGQITRTNWIESIFRTAPMRDYNVGLNGGNEKSTYYLGFDYRKADGILINTYTERYNFRINSEHKLNNWLKIGEQVYYSYANGNGANTSSGYTGAILSAIFYPPSVPLFDSAGKYSGLPAKYSGAYGDVINPYAYLKRLDAVNPVHVIVANPYAEITLMKGLKFRSNFSYNATFDNSKSFQTRILEIGKIFDYNQLNRASNTYSDILSEQTLSYDNIFEKHHISAVAGYTYQKTTREGWSAYVQGFSDESDNYRYMLNASQYFLPNEYKNEQALESYFARFNYDYDQRYLLSLIGRRDGSSLVSKDNRYANYGSISGGWVLSKESFLKDVSWLSNLKLRASYGILGNLGSVTPNAVSPTLLQSAVFMGQDPKQIFGYYASTLANPDLKWAQSKQTDIGLDLGLWKNRLSFTADYFLKKTSNMLMYVPLSGTTGVDGQWKNGGEAQDKGFEFGLNYNSETSNTFQYSINASVTTLQNELLSLPNDITSSSVDYNVRGALNPIRLIVGQPLYSYYLVKTNGLFQSQAEINSYTNSKGGLIQPNAKPGDIKFVDANGDGKISNDDRVASGSGYPKVTYNMSLNFSYKGFDLNVFLQGVSGNKIFNALKYTGLNAGVGQNYNMLKGILNAWTPTNTNTDVPRITASDANGNFGTNSDFYLESGRYLRVKNATLGYTFPSALIQKVKIQSARFFITSNNLFTYTKYSGFDPELGMDQYGIDMARYPQARSFILGATINF</sequence>
<accession>A0A2W5EUA9</accession>
<keyword evidence="4 8" id="KW-0812">Transmembrane</keyword>
<comment type="subcellular location">
    <subcellularLocation>
        <location evidence="1 8">Cell outer membrane</location>
        <topology evidence="1 8">Multi-pass membrane protein</topology>
    </subcellularLocation>
</comment>
<dbReference type="NCBIfam" id="TIGR04056">
    <property type="entry name" value="OMP_RagA_SusC"/>
    <property type="match status" value="1"/>
</dbReference>
<evidence type="ECO:0000256" key="1">
    <source>
        <dbReference type="ARBA" id="ARBA00004571"/>
    </source>
</evidence>
<dbReference type="Proteomes" id="UP000249645">
    <property type="component" value="Unassembled WGS sequence"/>
</dbReference>
<dbReference type="InterPro" id="IPR008969">
    <property type="entry name" value="CarboxyPept-like_regulatory"/>
</dbReference>
<name>A0A2W5EUA9_9SPHI</name>
<reference evidence="10 11" key="1">
    <citation type="submission" date="2017-11" db="EMBL/GenBank/DDBJ databases">
        <title>Infants hospitalized years apart are colonized by the same room-sourced microbial strains.</title>
        <authorList>
            <person name="Brooks B."/>
            <person name="Olm M.R."/>
            <person name="Firek B.A."/>
            <person name="Baker R."/>
            <person name="Thomas B.C."/>
            <person name="Morowitz M.J."/>
            <person name="Banfield J.F."/>
        </authorList>
    </citation>
    <scope>NUCLEOTIDE SEQUENCE [LARGE SCALE GENOMIC DNA]</scope>
    <source>
        <strain evidence="10">S2_009_000_R2_76</strain>
    </source>
</reference>
<evidence type="ECO:0000256" key="5">
    <source>
        <dbReference type="ARBA" id="ARBA00022729"/>
    </source>
</evidence>
<dbReference type="PANTHER" id="PTHR30069:SF29">
    <property type="entry name" value="HEMOGLOBIN AND HEMOGLOBIN-HAPTOGLOBIN-BINDING PROTEIN 1-RELATED"/>
    <property type="match status" value="1"/>
</dbReference>
<evidence type="ECO:0000313" key="11">
    <source>
        <dbReference type="Proteomes" id="UP000249645"/>
    </source>
</evidence>
<dbReference type="GO" id="GO:0015344">
    <property type="term" value="F:siderophore uptake transmembrane transporter activity"/>
    <property type="evidence" value="ECO:0007669"/>
    <property type="project" value="TreeGrafter"/>
</dbReference>
<dbReference type="Pfam" id="PF13620">
    <property type="entry name" value="CarboxypepD_reg"/>
    <property type="match status" value="1"/>
</dbReference>
<evidence type="ECO:0000256" key="7">
    <source>
        <dbReference type="ARBA" id="ARBA00023237"/>
    </source>
</evidence>
<keyword evidence="6 8" id="KW-0472">Membrane</keyword>
<proteinExistence type="inferred from homology"/>
<dbReference type="SUPFAM" id="SSF49464">
    <property type="entry name" value="Carboxypeptidase regulatory domain-like"/>
    <property type="match status" value="1"/>
</dbReference>
<dbReference type="InterPro" id="IPR039426">
    <property type="entry name" value="TonB-dep_rcpt-like"/>
</dbReference>
<dbReference type="PROSITE" id="PS52016">
    <property type="entry name" value="TONB_DEPENDENT_REC_3"/>
    <property type="match status" value="1"/>
</dbReference>
<dbReference type="InterPro" id="IPR036942">
    <property type="entry name" value="Beta-barrel_TonB_sf"/>
</dbReference>
<dbReference type="InterPro" id="IPR012910">
    <property type="entry name" value="Plug_dom"/>
</dbReference>
<keyword evidence="7 8" id="KW-0998">Cell outer membrane</keyword>
<dbReference type="GO" id="GO:0044718">
    <property type="term" value="P:siderophore transmembrane transport"/>
    <property type="evidence" value="ECO:0007669"/>
    <property type="project" value="TreeGrafter"/>
</dbReference>